<protein>
    <submittedName>
        <fullName evidence="2">Uncharacterized protein</fullName>
    </submittedName>
</protein>
<keyword evidence="3" id="KW-1185">Reference proteome</keyword>
<evidence type="ECO:0000256" key="1">
    <source>
        <dbReference type="SAM" id="SignalP"/>
    </source>
</evidence>
<feature type="signal peptide" evidence="1">
    <location>
        <begin position="1"/>
        <end position="26"/>
    </location>
</feature>
<dbReference type="EMBL" id="BONE01000113">
    <property type="protein sequence ID" value="GIF78006.1"/>
    <property type="molecule type" value="Genomic_DNA"/>
</dbReference>
<keyword evidence="1" id="KW-0732">Signal</keyword>
<gene>
    <name evidence="2" type="ORF">Asi02nite_75240</name>
</gene>
<evidence type="ECO:0000313" key="3">
    <source>
        <dbReference type="Proteomes" id="UP000604117"/>
    </source>
</evidence>
<dbReference type="RefSeq" id="WP_203718850.1">
    <property type="nucleotide sequence ID" value="NZ_BONE01000113.1"/>
</dbReference>
<proteinExistence type="predicted"/>
<reference evidence="2 3" key="1">
    <citation type="submission" date="2021-01" db="EMBL/GenBank/DDBJ databases">
        <title>Whole genome shotgun sequence of Asanoa siamensis NBRC 107932.</title>
        <authorList>
            <person name="Komaki H."/>
            <person name="Tamura T."/>
        </authorList>
    </citation>
    <scope>NUCLEOTIDE SEQUENCE [LARGE SCALE GENOMIC DNA]</scope>
    <source>
        <strain evidence="2 3">NBRC 107932</strain>
    </source>
</reference>
<feature type="chain" id="PRO_5046144154" evidence="1">
    <location>
        <begin position="27"/>
        <end position="700"/>
    </location>
</feature>
<sequence>MKASARHIAALAALGILSGASTLALAPRALAEAGHPDRAATVRPSNTRLEWQVGRQDDGGPPPVRFVYGLDTDVAVWGDWDNNGSKTPGVFRAGRWLLRNSLSAGNADVEVSYGRAGDVPVVGDWDGDGRVGIGVVRGRLWYLRETVTAGPERQFGYGTVGDLPVTGDWNGDGTDTPGVFRAGDWFLRNSTTAGDAEATFRYGRAGDIPVVGDWDGDGRVGVGVVRDHTWFLRHDVLGGTHHLSFPYGDGRAYPVYGPPRVLGPIPPAPAVTPIVWGRFPHPAPADSDAQLIANILRNANRYAGRTWWSSAGFAAQTTPYLTFNGTGELNIRGPANQAFALAVSLRTGAYNASHAGVSAAEARQRAVRLAVSLAARHQVNAVSGWGSHWQSALWTARAGFAAWLLWEDLPAADRENVARMVAAEANRFIGYSVPYYRDRSGAIVSPGDTKAEENAWNAMVLQVAVAMMPNHPNARTWNSKNVELMISAFSRPSDVGNSTVVNGRAVSDWLKGSNANEDGVLINHGFAHPDYSTTVAQNAHAALTSSMAGQATPRAAFWGAETIYDALVDKVWVPGTTYPPRGMVLQPGGTCYVDDSPRLYYPQGNDWGTDRYIQPTLLDVQAQAFGFDRLASQKGLYWQRLHGQGVLNQQARSTDGRTYQTATEDTYAGREELVAVTAAEAYLTKWIVAQNAWRTSNDPV</sequence>
<dbReference type="Proteomes" id="UP000604117">
    <property type="component" value="Unassembled WGS sequence"/>
</dbReference>
<organism evidence="2 3">
    <name type="scientific">Asanoa siamensis</name>
    <dbReference type="NCBI Taxonomy" id="926357"/>
    <lineage>
        <taxon>Bacteria</taxon>
        <taxon>Bacillati</taxon>
        <taxon>Actinomycetota</taxon>
        <taxon>Actinomycetes</taxon>
        <taxon>Micromonosporales</taxon>
        <taxon>Micromonosporaceae</taxon>
        <taxon>Asanoa</taxon>
    </lineage>
</organism>
<evidence type="ECO:0000313" key="2">
    <source>
        <dbReference type="EMBL" id="GIF78006.1"/>
    </source>
</evidence>
<name>A0ABQ4D3B5_9ACTN</name>
<comment type="caution">
    <text evidence="2">The sequence shown here is derived from an EMBL/GenBank/DDBJ whole genome shotgun (WGS) entry which is preliminary data.</text>
</comment>
<accession>A0ABQ4D3B5</accession>